<dbReference type="GO" id="GO:0006096">
    <property type="term" value="P:glycolytic process"/>
    <property type="evidence" value="ECO:0007669"/>
    <property type="project" value="UniProtKB-KW"/>
</dbReference>
<keyword evidence="4" id="KW-0560">Oxidoreductase</keyword>
<dbReference type="InterPro" id="IPR020831">
    <property type="entry name" value="GlycerAld/Erythrose_P_DH"/>
</dbReference>
<comment type="caution">
    <text evidence="8">The sequence shown here is derived from an EMBL/GenBank/DDBJ whole genome shotgun (WGS) entry which is preliminary data.</text>
</comment>
<gene>
    <name evidence="8" type="ORF">HHK36_020041</name>
</gene>
<keyword evidence="5" id="KW-0520">NAD</keyword>
<evidence type="ECO:0000256" key="4">
    <source>
        <dbReference type="ARBA" id="ARBA00023002"/>
    </source>
</evidence>
<evidence type="ECO:0000256" key="3">
    <source>
        <dbReference type="ARBA" id="ARBA00013119"/>
    </source>
</evidence>
<dbReference type="Gene3D" id="3.30.360.10">
    <property type="entry name" value="Dihydrodipicolinate Reductase, domain 2"/>
    <property type="match status" value="1"/>
</dbReference>
<keyword evidence="6" id="KW-0324">Glycolysis</keyword>
<name>A0A835D7P3_TETSI</name>
<evidence type="ECO:0000313" key="9">
    <source>
        <dbReference type="Proteomes" id="UP000655225"/>
    </source>
</evidence>
<dbReference type="SUPFAM" id="SSF55347">
    <property type="entry name" value="Glyceraldehyde-3-phosphate dehydrogenase-like, C-terminal domain"/>
    <property type="match status" value="1"/>
</dbReference>
<dbReference type="PANTHER" id="PTHR10836:SF112">
    <property type="entry name" value="GLYCERALDEHYDE-3-PHOSPHATE DEHYDROGENASE GAPC1, CYTOSOLIC-RELATED"/>
    <property type="match status" value="1"/>
</dbReference>
<dbReference type="Pfam" id="PF02800">
    <property type="entry name" value="Gp_dh_C"/>
    <property type="match status" value="1"/>
</dbReference>
<dbReference type="GO" id="GO:0005829">
    <property type="term" value="C:cytosol"/>
    <property type="evidence" value="ECO:0007669"/>
    <property type="project" value="TreeGrafter"/>
</dbReference>
<evidence type="ECO:0000256" key="2">
    <source>
        <dbReference type="ARBA" id="ARBA00007406"/>
    </source>
</evidence>
<organism evidence="8 9">
    <name type="scientific">Tetracentron sinense</name>
    <name type="common">Spur-leaf</name>
    <dbReference type="NCBI Taxonomy" id="13715"/>
    <lineage>
        <taxon>Eukaryota</taxon>
        <taxon>Viridiplantae</taxon>
        <taxon>Streptophyta</taxon>
        <taxon>Embryophyta</taxon>
        <taxon>Tracheophyta</taxon>
        <taxon>Spermatophyta</taxon>
        <taxon>Magnoliopsida</taxon>
        <taxon>Trochodendrales</taxon>
        <taxon>Trochodendraceae</taxon>
        <taxon>Tetracentron</taxon>
    </lineage>
</organism>
<evidence type="ECO:0000313" key="8">
    <source>
        <dbReference type="EMBL" id="KAF8393843.1"/>
    </source>
</evidence>
<keyword evidence="9" id="KW-1185">Reference proteome</keyword>
<comment type="similarity">
    <text evidence="2">Belongs to the glyceraldehyde-3-phosphate dehydrogenase family.</text>
</comment>
<sequence>MAKGREDCLIAFFCGNRNGNGDYKGMITTWLSFFAENDNCFRIKVGLFFVARHVLWNGWHGKNNKPYRRLLDGPSSKDWRGGRGASFNIIPSSTRAAKRSQLIFISNSLSAKAVGKVLPSLNGKLTGMAFCVPTVDVLVVDLTVKLEKKATHEQRSKLLSSIP</sequence>
<feature type="domain" description="Glyceraldehyde 3-phosphate dehydrogenase catalytic" evidence="7">
    <location>
        <begin position="69"/>
        <end position="158"/>
    </location>
</feature>
<comment type="pathway">
    <text evidence="1">Carbohydrate degradation; glycolysis; pyruvate from D-glyceraldehyde 3-phosphate: step 1/5.</text>
</comment>
<evidence type="ECO:0000256" key="6">
    <source>
        <dbReference type="ARBA" id="ARBA00023152"/>
    </source>
</evidence>
<dbReference type="InterPro" id="IPR020829">
    <property type="entry name" value="GlycerAld_3-P_DH_cat"/>
</dbReference>
<dbReference type="OrthoDB" id="1703872at2759"/>
<dbReference type="PANTHER" id="PTHR10836">
    <property type="entry name" value="GLYCERALDEHYDE 3-PHOSPHATE DEHYDROGENASE"/>
    <property type="match status" value="1"/>
</dbReference>
<dbReference type="AlphaFoldDB" id="A0A835D7P3"/>
<dbReference type="Proteomes" id="UP000655225">
    <property type="component" value="Unassembled WGS sequence"/>
</dbReference>
<evidence type="ECO:0000256" key="5">
    <source>
        <dbReference type="ARBA" id="ARBA00023027"/>
    </source>
</evidence>
<accession>A0A835D7P3</accession>
<evidence type="ECO:0000259" key="7">
    <source>
        <dbReference type="Pfam" id="PF02800"/>
    </source>
</evidence>
<protein>
    <recommendedName>
        <fullName evidence="3">glyceraldehyde-3-phosphate dehydrogenase (phosphorylating)</fullName>
        <ecNumber evidence="3">1.2.1.12</ecNumber>
    </recommendedName>
</protein>
<reference evidence="8 9" key="1">
    <citation type="submission" date="2020-04" db="EMBL/GenBank/DDBJ databases">
        <title>Plant Genome Project.</title>
        <authorList>
            <person name="Zhang R.-G."/>
        </authorList>
    </citation>
    <scope>NUCLEOTIDE SEQUENCE [LARGE SCALE GENOMIC DNA]</scope>
    <source>
        <strain evidence="8">YNK0</strain>
        <tissue evidence="8">Leaf</tissue>
    </source>
</reference>
<dbReference type="GO" id="GO:0004365">
    <property type="term" value="F:glyceraldehyde-3-phosphate dehydrogenase (NAD+) (phosphorylating) activity"/>
    <property type="evidence" value="ECO:0007669"/>
    <property type="project" value="UniProtKB-EC"/>
</dbReference>
<dbReference type="EMBL" id="JABCRI010000014">
    <property type="protein sequence ID" value="KAF8393843.1"/>
    <property type="molecule type" value="Genomic_DNA"/>
</dbReference>
<dbReference type="EC" id="1.2.1.12" evidence="3"/>
<evidence type="ECO:0000256" key="1">
    <source>
        <dbReference type="ARBA" id="ARBA00004869"/>
    </source>
</evidence>
<proteinExistence type="inferred from homology"/>